<name>A0A4Z2G310_9TELE</name>
<dbReference type="AlphaFoldDB" id="A0A4Z2G310"/>
<protein>
    <submittedName>
        <fullName evidence="2">Uncharacterized protein</fullName>
    </submittedName>
</protein>
<evidence type="ECO:0000256" key="1">
    <source>
        <dbReference type="SAM" id="Phobius"/>
    </source>
</evidence>
<accession>A0A4Z2G310</accession>
<dbReference type="Proteomes" id="UP000314294">
    <property type="component" value="Unassembled WGS sequence"/>
</dbReference>
<reference evidence="2 3" key="1">
    <citation type="submission" date="2019-03" db="EMBL/GenBank/DDBJ databases">
        <title>First draft genome of Liparis tanakae, snailfish: a comprehensive survey of snailfish specific genes.</title>
        <authorList>
            <person name="Kim W."/>
            <person name="Song I."/>
            <person name="Jeong J.-H."/>
            <person name="Kim D."/>
            <person name="Kim S."/>
            <person name="Ryu S."/>
            <person name="Song J.Y."/>
            <person name="Lee S.K."/>
        </authorList>
    </citation>
    <scope>NUCLEOTIDE SEQUENCE [LARGE SCALE GENOMIC DNA]</scope>
    <source>
        <tissue evidence="2">Muscle</tissue>
    </source>
</reference>
<evidence type="ECO:0000313" key="3">
    <source>
        <dbReference type="Proteomes" id="UP000314294"/>
    </source>
</evidence>
<organism evidence="2 3">
    <name type="scientific">Liparis tanakae</name>
    <name type="common">Tanaka's snailfish</name>
    <dbReference type="NCBI Taxonomy" id="230148"/>
    <lineage>
        <taxon>Eukaryota</taxon>
        <taxon>Metazoa</taxon>
        <taxon>Chordata</taxon>
        <taxon>Craniata</taxon>
        <taxon>Vertebrata</taxon>
        <taxon>Euteleostomi</taxon>
        <taxon>Actinopterygii</taxon>
        <taxon>Neopterygii</taxon>
        <taxon>Teleostei</taxon>
        <taxon>Neoteleostei</taxon>
        <taxon>Acanthomorphata</taxon>
        <taxon>Eupercaria</taxon>
        <taxon>Perciformes</taxon>
        <taxon>Cottioidei</taxon>
        <taxon>Cottales</taxon>
        <taxon>Liparidae</taxon>
        <taxon>Liparis</taxon>
    </lineage>
</organism>
<comment type="caution">
    <text evidence="2">The sequence shown here is derived from an EMBL/GenBank/DDBJ whole genome shotgun (WGS) entry which is preliminary data.</text>
</comment>
<keyword evidence="1" id="KW-1133">Transmembrane helix</keyword>
<evidence type="ECO:0000313" key="2">
    <source>
        <dbReference type="EMBL" id="TNN47898.1"/>
    </source>
</evidence>
<dbReference type="EMBL" id="SRLO01000720">
    <property type="protein sequence ID" value="TNN47898.1"/>
    <property type="molecule type" value="Genomic_DNA"/>
</dbReference>
<keyword evidence="1" id="KW-0472">Membrane</keyword>
<keyword evidence="3" id="KW-1185">Reference proteome</keyword>
<sequence length="77" mass="8275">MSSIHEERWKDEGKTVGEQRTHLLALVESLAAVLLEILASFFLGWVWSRCSGPGCSGGAASLCSASELPPLISRSIM</sequence>
<feature type="transmembrane region" description="Helical" evidence="1">
    <location>
        <begin position="21"/>
        <end position="47"/>
    </location>
</feature>
<proteinExistence type="predicted"/>
<gene>
    <name evidence="2" type="ORF">EYF80_041899</name>
</gene>
<keyword evidence="1" id="KW-0812">Transmembrane</keyword>